<evidence type="ECO:0000259" key="1">
    <source>
        <dbReference type="Pfam" id="PF13472"/>
    </source>
</evidence>
<dbReference type="Gene3D" id="3.40.50.1110">
    <property type="entry name" value="SGNH hydrolase"/>
    <property type="match status" value="1"/>
</dbReference>
<dbReference type="STRING" id="1503961.SAMN05421736_107158"/>
<organism evidence="2 3">
    <name type="scientific">Evansella caseinilytica</name>
    <dbReference type="NCBI Taxonomy" id="1503961"/>
    <lineage>
        <taxon>Bacteria</taxon>
        <taxon>Bacillati</taxon>
        <taxon>Bacillota</taxon>
        <taxon>Bacilli</taxon>
        <taxon>Bacillales</taxon>
        <taxon>Bacillaceae</taxon>
        <taxon>Evansella</taxon>
    </lineage>
</organism>
<dbReference type="InterPro" id="IPR036514">
    <property type="entry name" value="SGNH_hydro_sf"/>
</dbReference>
<dbReference type="EMBL" id="FNPI01000007">
    <property type="protein sequence ID" value="SDZ19776.1"/>
    <property type="molecule type" value="Genomic_DNA"/>
</dbReference>
<evidence type="ECO:0000313" key="2">
    <source>
        <dbReference type="EMBL" id="SDZ19776.1"/>
    </source>
</evidence>
<keyword evidence="3" id="KW-1185">Reference proteome</keyword>
<dbReference type="Proteomes" id="UP000198935">
    <property type="component" value="Unassembled WGS sequence"/>
</dbReference>
<sequence length="217" mass="24736">MRPAIVYTALGDSLTLGSGALLSKGFVERYTDILRQTFHRPVVTHVHAQRRITSGQLLHMISNPFVRQDIYQADIMTITIGGNDLLQANRRFLRTNDQAEFENAYYMYCGNLKKILDEIRMIKQKRHSTYIIQLIGLYNPYPSLSYSDYWVCRFNQAMQSMAGNGILYVDTFTVMTGGGKNVLSFGIHPNGNGYQLFASQLAHSLRTTPAAKQWYYS</sequence>
<protein>
    <submittedName>
        <fullName evidence="2">Lysophospholipase L1</fullName>
    </submittedName>
</protein>
<feature type="domain" description="SGNH hydrolase-type esterase" evidence="1">
    <location>
        <begin position="9"/>
        <end position="196"/>
    </location>
</feature>
<proteinExistence type="predicted"/>
<dbReference type="AlphaFoldDB" id="A0A1H3R2F1"/>
<evidence type="ECO:0000313" key="3">
    <source>
        <dbReference type="Proteomes" id="UP000198935"/>
    </source>
</evidence>
<dbReference type="SUPFAM" id="SSF52266">
    <property type="entry name" value="SGNH hydrolase"/>
    <property type="match status" value="1"/>
</dbReference>
<dbReference type="Pfam" id="PF13472">
    <property type="entry name" value="Lipase_GDSL_2"/>
    <property type="match status" value="1"/>
</dbReference>
<name>A0A1H3R2F1_9BACI</name>
<reference evidence="3" key="1">
    <citation type="submission" date="2016-10" db="EMBL/GenBank/DDBJ databases">
        <authorList>
            <person name="Varghese N."/>
            <person name="Submissions S."/>
        </authorList>
    </citation>
    <scope>NUCLEOTIDE SEQUENCE [LARGE SCALE GENOMIC DNA]</scope>
    <source>
        <strain evidence="3">SP</strain>
    </source>
</reference>
<dbReference type="InterPro" id="IPR013830">
    <property type="entry name" value="SGNH_hydro"/>
</dbReference>
<accession>A0A1H3R2F1</accession>
<gene>
    <name evidence="2" type="ORF">SAMN05421736_107158</name>
</gene>